<organism evidence="13 14">
    <name type="scientific">Porites evermanni</name>
    <dbReference type="NCBI Taxonomy" id="104178"/>
    <lineage>
        <taxon>Eukaryota</taxon>
        <taxon>Metazoa</taxon>
        <taxon>Cnidaria</taxon>
        <taxon>Anthozoa</taxon>
        <taxon>Hexacorallia</taxon>
        <taxon>Scleractinia</taxon>
        <taxon>Fungiina</taxon>
        <taxon>Poritidae</taxon>
        <taxon>Porites</taxon>
    </lineage>
</organism>
<feature type="binding site" evidence="9">
    <location>
        <position position="178"/>
    </location>
    <ligand>
        <name>Zn(2+)</name>
        <dbReference type="ChEBI" id="CHEBI:29105"/>
        <note>catalytic</note>
    </ligand>
</feature>
<dbReference type="Proteomes" id="UP001159427">
    <property type="component" value="Unassembled WGS sequence"/>
</dbReference>
<feature type="chain" id="PRO_5044988517" description="Metalloendopeptidase" evidence="10">
    <location>
        <begin position="18"/>
        <end position="342"/>
    </location>
</feature>
<dbReference type="PANTHER" id="PTHR10127">
    <property type="entry name" value="DISCOIDIN, CUB, EGF, LAMININ , AND ZINC METALLOPROTEASE DOMAIN CONTAINING"/>
    <property type="match status" value="1"/>
</dbReference>
<dbReference type="InterPro" id="IPR006026">
    <property type="entry name" value="Peptidase_Metallo"/>
</dbReference>
<dbReference type="InterPro" id="IPR034035">
    <property type="entry name" value="Astacin-like_dom"/>
</dbReference>
<evidence type="ECO:0000259" key="11">
    <source>
        <dbReference type="PROSITE" id="PS51670"/>
    </source>
</evidence>
<feature type="binding site" evidence="9">
    <location>
        <position position="168"/>
    </location>
    <ligand>
        <name>Zn(2+)</name>
        <dbReference type="ChEBI" id="CHEBI:29105"/>
        <note>catalytic</note>
    </ligand>
</feature>
<feature type="signal peptide" evidence="10">
    <location>
        <begin position="1"/>
        <end position="17"/>
    </location>
</feature>
<comment type="caution">
    <text evidence="8">Lacks conserved residue(s) required for the propagation of feature annotation.</text>
</comment>
<dbReference type="PANTHER" id="PTHR10127:SF780">
    <property type="entry name" value="METALLOENDOPEPTIDASE"/>
    <property type="match status" value="1"/>
</dbReference>
<evidence type="ECO:0000256" key="3">
    <source>
        <dbReference type="ARBA" id="ARBA00022670"/>
    </source>
</evidence>
<evidence type="ECO:0000313" key="13">
    <source>
        <dbReference type="EMBL" id="CAH3044509.1"/>
    </source>
</evidence>
<feature type="active site" evidence="9">
    <location>
        <position position="169"/>
    </location>
</feature>
<evidence type="ECO:0000256" key="5">
    <source>
        <dbReference type="ARBA" id="ARBA00022801"/>
    </source>
</evidence>
<evidence type="ECO:0000256" key="9">
    <source>
        <dbReference type="PROSITE-ProRule" id="PRU01211"/>
    </source>
</evidence>
<evidence type="ECO:0000256" key="8">
    <source>
        <dbReference type="PROSITE-ProRule" id="PRU01005"/>
    </source>
</evidence>
<dbReference type="InterPro" id="IPR024079">
    <property type="entry name" value="MetalloPept_cat_dom_sf"/>
</dbReference>
<dbReference type="CDD" id="cd04280">
    <property type="entry name" value="ZnMc_astacin_like"/>
    <property type="match status" value="1"/>
</dbReference>
<dbReference type="PRINTS" id="PR00480">
    <property type="entry name" value="ASTACIN"/>
</dbReference>
<dbReference type="InterPro" id="IPR003582">
    <property type="entry name" value="ShKT_dom"/>
</dbReference>
<comment type="cofactor">
    <cofactor evidence="9 10">
        <name>Zn(2+)</name>
        <dbReference type="ChEBI" id="CHEBI:29105"/>
    </cofactor>
    <text evidence="9 10">Binds 1 zinc ion per subunit.</text>
</comment>
<dbReference type="EC" id="3.4.24.-" evidence="10"/>
<keyword evidence="4 9" id="KW-0479">Metal-binding</keyword>
<feature type="binding site" evidence="9">
    <location>
        <position position="172"/>
    </location>
    <ligand>
        <name>Zn(2+)</name>
        <dbReference type="ChEBI" id="CHEBI:29105"/>
        <note>catalytic</note>
    </ligand>
</feature>
<reference evidence="13 14" key="1">
    <citation type="submission" date="2022-05" db="EMBL/GenBank/DDBJ databases">
        <authorList>
            <consortium name="Genoscope - CEA"/>
            <person name="William W."/>
        </authorList>
    </citation>
    <scope>NUCLEOTIDE SEQUENCE [LARGE SCALE GENOMIC DNA]</scope>
</reference>
<sequence length="342" mass="39823">MVRIVFLILVFLTTANSKPRASIEHVDNLIKKYVEDDVTSRAEENPALFEGDIVIDEDTKRYLLGGDIMSRDAVVNPIFYWPNGVVYYTFDSDLEPSTIRLIKKGIRHLRRRTCLKFVQTPRNDGHHTSYIKYFSGNGCYSRIGRDPNDKEQVISIGFGCERLGTVVHETMHALGFFHEHTRPDRDKYVTLDWGNIEQEHAHNFQKYPRDLGSSFGKPYDYDSVMHYSKYAFAKHRDIPTIVPKNKKAVIGQRFGLSYQDREEINKLYQCKEECVDQISPYKCLFLKKIGMCSSELHQRKMIEKCSMSCDFCGKREKRLESQECKPKQEKFDFTADSLSCKM</sequence>
<dbReference type="Pfam" id="PF01400">
    <property type="entry name" value="Astacin"/>
    <property type="match status" value="1"/>
</dbReference>
<keyword evidence="7 9" id="KW-0482">Metalloprotease</keyword>
<accession>A0ABN8NBS3</accession>
<keyword evidence="3 9" id="KW-0645">Protease</keyword>
<keyword evidence="5 9" id="KW-0378">Hydrolase</keyword>
<keyword evidence="10" id="KW-0732">Signal</keyword>
<evidence type="ECO:0000313" key="14">
    <source>
        <dbReference type="Proteomes" id="UP001159427"/>
    </source>
</evidence>
<evidence type="ECO:0000256" key="4">
    <source>
        <dbReference type="ARBA" id="ARBA00022723"/>
    </source>
</evidence>
<evidence type="ECO:0000256" key="7">
    <source>
        <dbReference type="ARBA" id="ARBA00023049"/>
    </source>
</evidence>
<keyword evidence="6 9" id="KW-0862">Zinc</keyword>
<evidence type="ECO:0000256" key="1">
    <source>
        <dbReference type="ARBA" id="ARBA00002657"/>
    </source>
</evidence>
<feature type="domain" description="Peptidase M12A" evidence="12">
    <location>
        <begin position="72"/>
        <end position="271"/>
    </location>
</feature>
<comment type="caution">
    <text evidence="13">The sequence shown here is derived from an EMBL/GenBank/DDBJ whole genome shotgun (WGS) entry which is preliminary data.</text>
</comment>
<gene>
    <name evidence="13" type="ORF">PEVE_00040814</name>
</gene>
<keyword evidence="2" id="KW-0800">Toxin</keyword>
<evidence type="ECO:0000256" key="6">
    <source>
        <dbReference type="ARBA" id="ARBA00022833"/>
    </source>
</evidence>
<dbReference type="Gene3D" id="3.40.390.10">
    <property type="entry name" value="Collagenase (Catalytic Domain)"/>
    <property type="match status" value="1"/>
</dbReference>
<protein>
    <recommendedName>
        <fullName evidence="10">Metalloendopeptidase</fullName>
        <ecNumber evidence="10">3.4.24.-</ecNumber>
    </recommendedName>
</protein>
<dbReference type="SMART" id="SM00235">
    <property type="entry name" value="ZnMc"/>
    <property type="match status" value="1"/>
</dbReference>
<feature type="domain" description="ShKT" evidence="11">
    <location>
        <begin position="270"/>
        <end position="312"/>
    </location>
</feature>
<evidence type="ECO:0000256" key="2">
    <source>
        <dbReference type="ARBA" id="ARBA00022656"/>
    </source>
</evidence>
<dbReference type="SMART" id="SM00254">
    <property type="entry name" value="ShKT"/>
    <property type="match status" value="1"/>
</dbReference>
<dbReference type="SUPFAM" id="SSF55486">
    <property type="entry name" value="Metalloproteases ('zincins'), catalytic domain"/>
    <property type="match status" value="1"/>
</dbReference>
<name>A0ABN8NBS3_9CNID</name>
<dbReference type="PROSITE" id="PS51864">
    <property type="entry name" value="ASTACIN"/>
    <property type="match status" value="1"/>
</dbReference>
<dbReference type="InterPro" id="IPR001506">
    <property type="entry name" value="Peptidase_M12A"/>
</dbReference>
<proteinExistence type="predicted"/>
<comment type="function">
    <text evidence="1">Metalloprotease.</text>
</comment>
<dbReference type="EMBL" id="CALNXI010000758">
    <property type="protein sequence ID" value="CAH3044509.1"/>
    <property type="molecule type" value="Genomic_DNA"/>
</dbReference>
<keyword evidence="14" id="KW-1185">Reference proteome</keyword>
<evidence type="ECO:0000256" key="10">
    <source>
        <dbReference type="RuleBase" id="RU361183"/>
    </source>
</evidence>
<evidence type="ECO:0000259" key="12">
    <source>
        <dbReference type="PROSITE" id="PS51864"/>
    </source>
</evidence>
<dbReference type="PROSITE" id="PS51670">
    <property type="entry name" value="SHKT"/>
    <property type="match status" value="1"/>
</dbReference>